<proteinExistence type="predicted"/>
<dbReference type="PANTHER" id="PTHR23028">
    <property type="entry name" value="ACETYLTRANSFERASE"/>
    <property type="match status" value="1"/>
</dbReference>
<dbReference type="PATRIC" id="fig|69370.6.peg.3503"/>
<comment type="caution">
    <text evidence="4">The sequence shown here is derived from an EMBL/GenBank/DDBJ whole genome shotgun (WGS) entry which is preliminary data.</text>
</comment>
<keyword evidence="1" id="KW-0812">Transmembrane</keyword>
<keyword evidence="1" id="KW-0472">Membrane</keyword>
<organism evidence="4 5">
    <name type="scientific">Microbacterium trichothecenolyticum</name>
    <name type="common">Aureobacterium trichothecenolyticum</name>
    <dbReference type="NCBI Taxonomy" id="69370"/>
    <lineage>
        <taxon>Bacteria</taxon>
        <taxon>Bacillati</taxon>
        <taxon>Actinomycetota</taxon>
        <taxon>Actinomycetes</taxon>
        <taxon>Micrococcales</taxon>
        <taxon>Microbacteriaceae</taxon>
        <taxon>Microbacterium</taxon>
    </lineage>
</organism>
<gene>
    <name evidence="4" type="primary">oatA_4</name>
    <name evidence="4" type="ORF">RS82_03439</name>
</gene>
<feature type="transmembrane region" description="Helical" evidence="1">
    <location>
        <begin position="242"/>
        <end position="262"/>
    </location>
</feature>
<dbReference type="GO" id="GO:0016020">
    <property type="term" value="C:membrane"/>
    <property type="evidence" value="ECO:0007669"/>
    <property type="project" value="TreeGrafter"/>
</dbReference>
<dbReference type="InterPro" id="IPR002656">
    <property type="entry name" value="Acyl_transf_3_dom"/>
</dbReference>
<protein>
    <submittedName>
        <fullName evidence="4">O-acetyltransferase OatA</fullName>
        <ecNumber evidence="4">2.3.1.-</ecNumber>
    </submittedName>
</protein>
<dbReference type="EMBL" id="JYJA01000039">
    <property type="protein sequence ID" value="KJL40823.1"/>
    <property type="molecule type" value="Genomic_DNA"/>
</dbReference>
<evidence type="ECO:0000259" key="3">
    <source>
        <dbReference type="Pfam" id="PF19040"/>
    </source>
</evidence>
<accession>A0A0M2H3K5</accession>
<evidence type="ECO:0000313" key="4">
    <source>
        <dbReference type="EMBL" id="KJL40823.1"/>
    </source>
</evidence>
<dbReference type="AlphaFoldDB" id="A0A0M2H3K5"/>
<dbReference type="Pfam" id="PF01757">
    <property type="entry name" value="Acyl_transf_3"/>
    <property type="match status" value="1"/>
</dbReference>
<feature type="transmembrane region" description="Helical" evidence="1">
    <location>
        <begin position="129"/>
        <end position="147"/>
    </location>
</feature>
<keyword evidence="4" id="KW-0012">Acyltransferase</keyword>
<keyword evidence="1" id="KW-1133">Transmembrane helix</keyword>
<feature type="domain" description="SGNH" evidence="3">
    <location>
        <begin position="459"/>
        <end position="673"/>
    </location>
</feature>
<dbReference type="Pfam" id="PF19040">
    <property type="entry name" value="SGNH"/>
    <property type="match status" value="1"/>
</dbReference>
<feature type="transmembrane region" description="Helical" evidence="1">
    <location>
        <begin position="218"/>
        <end position="236"/>
    </location>
</feature>
<evidence type="ECO:0000259" key="2">
    <source>
        <dbReference type="Pfam" id="PF01757"/>
    </source>
</evidence>
<feature type="transmembrane region" description="Helical" evidence="1">
    <location>
        <begin position="274"/>
        <end position="300"/>
    </location>
</feature>
<dbReference type="GO" id="GO:0009103">
    <property type="term" value="P:lipopolysaccharide biosynthetic process"/>
    <property type="evidence" value="ECO:0007669"/>
    <property type="project" value="TreeGrafter"/>
</dbReference>
<sequence>MVFLDHMIGWPTGGFVGVDMFFVISGFLITGLLLREYDKSGHISAKKFYISRAKRIVPAATLVLVVTVWLSFLAFSGQRAWSIAWDAVASFFFFANWNFALEGTDYFQQGSAVSPLQHYWSLSVEEQFYFVWPWLLLGLLVVFAGFGKKSSARTRAIAGTTIAAISVASFGWALVQSVSSPTLAYFSTVTRTWELGIGALLAVAAPIFSRLAGAARVVMAYVGLSAMIAACFVITPETVWPAPWALLPTLATTLVIASGVGAESRFLWPLTNPVSVYIGNISYSLYLWHFPVIVFGIALFPSAGEAVYFGIAIVGFGLAIAAYHTVERPLWKSPLWVSRGHRAWKAWRSENAREAGLGLLAGASVVTAALVALALTPLLTPRPAIAYEPKDYFADASASEPSTQADALTAEIVAASRATTWPSLTPSIDEIGSNSKVDAWVQDGCLAGERGAEADFTSVAARCVYGDANAPKTAVLVGDSVAISWLPALEDALTNEGWKIHVLTMQQCGFANISLTTSDGSAHPKCDEYHSWVPTEIARLNPQLVVASQTDSTAARVAEGGQAQLQAAVASTLKSFASTERSVVVLPALPRTVALGDCYTAAGSPANCNRPVPEEHRSATSLLSRAAGGATLVQTDSLFCASGTCPIQVAGFVVRADVTHATEAYMRFIAPSVRAILEESVPQLN</sequence>
<evidence type="ECO:0000313" key="5">
    <source>
        <dbReference type="Proteomes" id="UP000034098"/>
    </source>
</evidence>
<name>A0A0M2H3K5_MICTR</name>
<dbReference type="EC" id="2.3.1.-" evidence="4"/>
<feature type="transmembrane region" description="Helical" evidence="1">
    <location>
        <begin position="12"/>
        <end position="34"/>
    </location>
</feature>
<keyword evidence="4" id="KW-0808">Transferase</keyword>
<dbReference type="InterPro" id="IPR050879">
    <property type="entry name" value="Acyltransferase_3"/>
</dbReference>
<reference evidence="4 5" key="1">
    <citation type="submission" date="2015-02" db="EMBL/GenBank/DDBJ databases">
        <title>Draft genome sequences of ten Microbacterium spp. with emphasis on heavy metal contaminated environments.</title>
        <authorList>
            <person name="Corretto E."/>
        </authorList>
    </citation>
    <scope>NUCLEOTIDE SEQUENCE [LARGE SCALE GENOMIC DNA]</scope>
    <source>
        <strain evidence="4 5">DSM 8608</strain>
    </source>
</reference>
<feature type="transmembrane region" description="Helical" evidence="1">
    <location>
        <begin position="355"/>
        <end position="379"/>
    </location>
</feature>
<dbReference type="PANTHER" id="PTHR23028:SF53">
    <property type="entry name" value="ACYL_TRANSF_3 DOMAIN-CONTAINING PROTEIN"/>
    <property type="match status" value="1"/>
</dbReference>
<keyword evidence="5" id="KW-1185">Reference proteome</keyword>
<feature type="transmembrane region" description="Helical" evidence="1">
    <location>
        <begin position="306"/>
        <end position="326"/>
    </location>
</feature>
<feature type="transmembrane region" description="Helical" evidence="1">
    <location>
        <begin position="55"/>
        <end position="75"/>
    </location>
</feature>
<feature type="transmembrane region" description="Helical" evidence="1">
    <location>
        <begin position="195"/>
        <end position="211"/>
    </location>
</feature>
<evidence type="ECO:0000256" key="1">
    <source>
        <dbReference type="SAM" id="Phobius"/>
    </source>
</evidence>
<dbReference type="GO" id="GO:0016747">
    <property type="term" value="F:acyltransferase activity, transferring groups other than amino-acyl groups"/>
    <property type="evidence" value="ECO:0007669"/>
    <property type="project" value="InterPro"/>
</dbReference>
<dbReference type="InterPro" id="IPR043968">
    <property type="entry name" value="SGNH"/>
</dbReference>
<feature type="transmembrane region" description="Helical" evidence="1">
    <location>
        <begin position="156"/>
        <end position="175"/>
    </location>
</feature>
<dbReference type="Proteomes" id="UP000034098">
    <property type="component" value="Unassembled WGS sequence"/>
</dbReference>
<feature type="domain" description="Acyltransferase 3" evidence="2">
    <location>
        <begin position="12"/>
        <end position="322"/>
    </location>
</feature>